<dbReference type="Pfam" id="PF01850">
    <property type="entry name" value="PIN"/>
    <property type="match status" value="1"/>
</dbReference>
<dbReference type="InterPro" id="IPR051619">
    <property type="entry name" value="TypeII_TA_RNase_PINc/VapC"/>
</dbReference>
<evidence type="ECO:0000313" key="4">
    <source>
        <dbReference type="Proteomes" id="UP000652307"/>
    </source>
</evidence>
<accession>A0A843AAH1</accession>
<dbReference type="Proteomes" id="UP000652307">
    <property type="component" value="Unassembled WGS sequence"/>
</dbReference>
<dbReference type="AlphaFoldDB" id="A0A843AAH1"/>
<organism evidence="3 4">
    <name type="scientific">Fervidicoccus fontis</name>
    <dbReference type="NCBI Taxonomy" id="683846"/>
    <lineage>
        <taxon>Archaea</taxon>
        <taxon>Thermoproteota</taxon>
        <taxon>Thermoprotei</taxon>
        <taxon>Fervidicoccales</taxon>
        <taxon>Fervidicoccaceae</taxon>
        <taxon>Fervidicoccus</taxon>
    </lineage>
</organism>
<dbReference type="EMBL" id="JADEZV010000001">
    <property type="protein sequence ID" value="MBE9390832.1"/>
    <property type="molecule type" value="Genomic_DNA"/>
</dbReference>
<dbReference type="Gene3D" id="3.40.50.1010">
    <property type="entry name" value="5'-nuclease"/>
    <property type="match status" value="1"/>
</dbReference>
<protein>
    <submittedName>
        <fullName evidence="3">Type II toxin-antitoxin system VapC family toxin</fullName>
    </submittedName>
</protein>
<dbReference type="PANTHER" id="PTHR35901:SF1">
    <property type="entry name" value="EXONUCLEASE VAPC9"/>
    <property type="match status" value="1"/>
</dbReference>
<keyword evidence="1" id="KW-0460">Magnesium</keyword>
<comment type="caution">
    <text evidence="3">The sequence shown here is derived from an EMBL/GenBank/DDBJ whole genome shotgun (WGS) entry which is preliminary data.</text>
</comment>
<evidence type="ECO:0000313" key="3">
    <source>
        <dbReference type="EMBL" id="MBE9390832.1"/>
    </source>
</evidence>
<dbReference type="SUPFAM" id="SSF88723">
    <property type="entry name" value="PIN domain-like"/>
    <property type="match status" value="1"/>
</dbReference>
<dbReference type="PANTHER" id="PTHR35901">
    <property type="entry name" value="RIBONUCLEASE VAPC3"/>
    <property type="match status" value="1"/>
</dbReference>
<reference evidence="3" key="1">
    <citation type="submission" date="2020-10" db="EMBL/GenBank/DDBJ databases">
        <title>Fervidococcus fontis strain 3639Fd - the first crenarchaeon capable of growth on lipids.</title>
        <authorList>
            <person name="Kochetkova T.V."/>
            <person name="Elcheninov A.G."/>
            <person name="Toschakov S.V."/>
            <person name="Kublanov I.V."/>
        </authorList>
    </citation>
    <scope>NUCLEOTIDE SEQUENCE</scope>
    <source>
        <strain evidence="3">3639Fd</strain>
    </source>
</reference>
<dbReference type="InterPro" id="IPR002716">
    <property type="entry name" value="PIN_dom"/>
</dbReference>
<dbReference type="InterPro" id="IPR029060">
    <property type="entry name" value="PIN-like_dom_sf"/>
</dbReference>
<evidence type="ECO:0000256" key="1">
    <source>
        <dbReference type="ARBA" id="ARBA00022842"/>
    </source>
</evidence>
<dbReference type="CDD" id="cd09873">
    <property type="entry name" value="PIN_Pae0151-like"/>
    <property type="match status" value="1"/>
</dbReference>
<dbReference type="InterPro" id="IPR044153">
    <property type="entry name" value="PIN_Pae0151-like"/>
</dbReference>
<evidence type="ECO:0000259" key="2">
    <source>
        <dbReference type="Pfam" id="PF01850"/>
    </source>
</evidence>
<sequence length="160" mass="18145">MLALVESYPQKRCFPRPPNTNNNSYRVHPNTLINSSAFVKYFTREEGWERVREAMLEGIVTLDLAVKELANTLWKKVMRNEMSLDTARAVLRDIIDEKAIPVKGQDKYIAKAFNIAVEHGITVYDALFIVLAKESSLEFIISDKVQADVASKLGVKTMII</sequence>
<gene>
    <name evidence="3" type="ORF">IOK49_01865</name>
</gene>
<feature type="domain" description="PIN" evidence="2">
    <location>
        <begin position="33"/>
        <end position="150"/>
    </location>
</feature>
<name>A0A843AAH1_9CREN</name>
<proteinExistence type="predicted"/>